<dbReference type="InterPro" id="IPR033985">
    <property type="entry name" value="SusD-like_N"/>
</dbReference>
<protein>
    <submittedName>
        <fullName evidence="9">RagB/SusD family nutrient uptake outer membrane protein</fullName>
    </submittedName>
</protein>
<feature type="coiled-coil region" evidence="6">
    <location>
        <begin position="258"/>
        <end position="285"/>
    </location>
</feature>
<evidence type="ECO:0000313" key="10">
    <source>
        <dbReference type="Proteomes" id="UP000625283"/>
    </source>
</evidence>
<comment type="similarity">
    <text evidence="2">Belongs to the SusD family.</text>
</comment>
<feature type="domain" description="RagB/SusD" evidence="7">
    <location>
        <begin position="319"/>
        <end position="619"/>
    </location>
</feature>
<evidence type="ECO:0000256" key="5">
    <source>
        <dbReference type="ARBA" id="ARBA00023237"/>
    </source>
</evidence>
<comment type="subcellular location">
    <subcellularLocation>
        <location evidence="1">Cell outer membrane</location>
    </subcellularLocation>
</comment>
<reference evidence="9 10" key="1">
    <citation type="submission" date="2021-01" db="EMBL/GenBank/DDBJ databases">
        <title>C459-1 draft genome sequence.</title>
        <authorList>
            <person name="Zhang X.-F."/>
        </authorList>
    </citation>
    <scope>NUCLEOTIDE SEQUENCE [LARGE SCALE GENOMIC DNA]</scope>
    <source>
        <strain evidence="10">C459-1</strain>
    </source>
</reference>
<comment type="caution">
    <text evidence="9">The sequence shown here is derived from an EMBL/GenBank/DDBJ whole genome shotgun (WGS) entry which is preliminary data.</text>
</comment>
<dbReference type="Pfam" id="PF07980">
    <property type="entry name" value="SusD_RagB"/>
    <property type="match status" value="1"/>
</dbReference>
<keyword evidence="4" id="KW-0472">Membrane</keyword>
<dbReference type="Gene3D" id="1.25.40.390">
    <property type="match status" value="1"/>
</dbReference>
<organism evidence="9 10">
    <name type="scientific">Sphingobacterium faecale</name>
    <dbReference type="NCBI Taxonomy" id="2803775"/>
    <lineage>
        <taxon>Bacteria</taxon>
        <taxon>Pseudomonadati</taxon>
        <taxon>Bacteroidota</taxon>
        <taxon>Sphingobacteriia</taxon>
        <taxon>Sphingobacteriales</taxon>
        <taxon>Sphingobacteriaceae</taxon>
        <taxon>Sphingobacterium</taxon>
    </lineage>
</organism>
<evidence type="ECO:0000256" key="1">
    <source>
        <dbReference type="ARBA" id="ARBA00004442"/>
    </source>
</evidence>
<dbReference type="InterPro" id="IPR011990">
    <property type="entry name" value="TPR-like_helical_dom_sf"/>
</dbReference>
<evidence type="ECO:0000256" key="2">
    <source>
        <dbReference type="ARBA" id="ARBA00006275"/>
    </source>
</evidence>
<dbReference type="SUPFAM" id="SSF48452">
    <property type="entry name" value="TPR-like"/>
    <property type="match status" value="1"/>
</dbReference>
<dbReference type="InterPro" id="IPR012944">
    <property type="entry name" value="SusD_RagB_dom"/>
</dbReference>
<dbReference type="Pfam" id="PF14322">
    <property type="entry name" value="SusD-like_3"/>
    <property type="match status" value="1"/>
</dbReference>
<keyword evidence="3" id="KW-0732">Signal</keyword>
<keyword evidence="6" id="KW-0175">Coiled coil</keyword>
<evidence type="ECO:0000256" key="3">
    <source>
        <dbReference type="ARBA" id="ARBA00022729"/>
    </source>
</evidence>
<evidence type="ECO:0000259" key="7">
    <source>
        <dbReference type="Pfam" id="PF07980"/>
    </source>
</evidence>
<accession>A0ABS1R015</accession>
<dbReference type="PROSITE" id="PS51257">
    <property type="entry name" value="PROKAR_LIPOPROTEIN"/>
    <property type="match status" value="1"/>
</dbReference>
<evidence type="ECO:0000256" key="6">
    <source>
        <dbReference type="SAM" id="Coils"/>
    </source>
</evidence>
<dbReference type="Proteomes" id="UP000625283">
    <property type="component" value="Unassembled WGS sequence"/>
</dbReference>
<gene>
    <name evidence="9" type="ORF">JKG61_02745</name>
</gene>
<keyword evidence="10" id="KW-1185">Reference proteome</keyword>
<dbReference type="EMBL" id="JAERTY010000001">
    <property type="protein sequence ID" value="MBL1407665.1"/>
    <property type="molecule type" value="Genomic_DNA"/>
</dbReference>
<keyword evidence="5" id="KW-0998">Cell outer membrane</keyword>
<dbReference type="RefSeq" id="WP_202101453.1">
    <property type="nucleotide sequence ID" value="NZ_JAERTY010000001.1"/>
</dbReference>
<name>A0ABS1R015_9SPHI</name>
<feature type="domain" description="SusD-like N-terminal" evidence="8">
    <location>
        <begin position="115"/>
        <end position="233"/>
    </location>
</feature>
<evidence type="ECO:0000313" key="9">
    <source>
        <dbReference type="EMBL" id="MBL1407665.1"/>
    </source>
</evidence>
<proteinExistence type="inferred from homology"/>
<sequence>MKIFNTITKIGLLTAALTVTSCSYLDVVPDDKPTLEDAFKNENEAQKALYGLYNGIPDLFFFQDSPIFVGTNELVTSKLGATHWYPYKAIVYEEYSINNPWFNFWSNKSSRITYDLYARIRKCYEFKNRLKLVHNLAEDNRKRWTGEADYLIAYYHQILLQFYGPIILVEEEIPVNLPEDQLLVTRAPYDRCVEFVCNKLDDAASNLPPSVEQNELGRVTSIVAKALKARVLLTAASPLFNGNSEFYSDFKNPDGEQLVNLQYDAQKWNKAMQAAKEAIQLAESNQMKLYYETKTTSAIAAEQAVLNYTYAFVEKFNSEVIWGLTHTSGVTNNQRYLIPKVTNSGNARPLGNIAPTMTLVGEYYTKNGLPLDVDPMTKGKDLWVYSAGDNTALVNLEREPRFYASIGYDGGKYAFGSTNITINALAGAQQGYQAGVEYYSSSGYFGKKWVHPKSSYTASTNQFNAVRYAFPEIRLAELYLAYAEADFESDGQLSNEGMEYLNKIRIRAGIPTVQAAWDPVGGVPTGEKMRELIRRERSIEMAMENKRYFDLRRWKVAHIELNKPEYAWNVYGTTKNAFYQRVIMDESGKRGFTSPRNYLLPIHIQDINTNKNLVQNPGW</sequence>
<evidence type="ECO:0000256" key="4">
    <source>
        <dbReference type="ARBA" id="ARBA00023136"/>
    </source>
</evidence>
<evidence type="ECO:0000259" key="8">
    <source>
        <dbReference type="Pfam" id="PF14322"/>
    </source>
</evidence>